<name>A0A6J7QNQ9_9ZZZZ</name>
<feature type="region of interest" description="Disordered" evidence="1">
    <location>
        <begin position="1"/>
        <end position="30"/>
    </location>
</feature>
<reference evidence="2" key="1">
    <citation type="submission" date="2020-05" db="EMBL/GenBank/DDBJ databases">
        <authorList>
            <person name="Chiriac C."/>
            <person name="Salcher M."/>
            <person name="Ghai R."/>
            <person name="Kavagutti S V."/>
        </authorList>
    </citation>
    <scope>NUCLEOTIDE SEQUENCE</scope>
</reference>
<organism evidence="2">
    <name type="scientific">freshwater metagenome</name>
    <dbReference type="NCBI Taxonomy" id="449393"/>
    <lineage>
        <taxon>unclassified sequences</taxon>
        <taxon>metagenomes</taxon>
        <taxon>ecological metagenomes</taxon>
    </lineage>
</organism>
<protein>
    <submittedName>
        <fullName evidence="2">Unannotated protein</fullName>
    </submittedName>
</protein>
<dbReference type="AlphaFoldDB" id="A0A6J7QNQ9"/>
<dbReference type="EMBL" id="CAFBOZ010000256">
    <property type="protein sequence ID" value="CAB5018585.1"/>
    <property type="molecule type" value="Genomic_DNA"/>
</dbReference>
<gene>
    <name evidence="2" type="ORF">UFOPK3992_01576</name>
</gene>
<feature type="region of interest" description="Disordered" evidence="1">
    <location>
        <begin position="220"/>
        <end position="283"/>
    </location>
</feature>
<sequence>MTAFMRERLRHHRTVDPREPTGLQQHPLVGPANPGGVPLVERLHSGQDVVGQPGRGGSSSAGRTRPMGSPHLLEVVGDAGRGATLGPAQDLPHRPLPTLNLLRVNSPLHLVEELRQSRHQPIGHQRRTHHTLDRLTHRVPPRVPRRLRQQQRLACVRKLREERHPIGHHRPRRAQLLHMTGHPSVELHHVRQARHRCPEPLLLPRPPELLDLLPQHRVRAEQEVGTRPSREFSEHCPPRRQERGVPRCPVLRDVPPPRAPQHRRPRRERVRDVPYVEPRVAGQ</sequence>
<proteinExistence type="predicted"/>
<accession>A0A6J7QNQ9</accession>
<feature type="region of interest" description="Disordered" evidence="1">
    <location>
        <begin position="47"/>
        <end position="69"/>
    </location>
</feature>
<evidence type="ECO:0000256" key="1">
    <source>
        <dbReference type="SAM" id="MobiDB-lite"/>
    </source>
</evidence>
<evidence type="ECO:0000313" key="2">
    <source>
        <dbReference type="EMBL" id="CAB5018585.1"/>
    </source>
</evidence>
<feature type="compositionally biased region" description="Basic and acidic residues" evidence="1">
    <location>
        <begin position="220"/>
        <end position="245"/>
    </location>
</feature>